<dbReference type="Gene3D" id="3.30.505.10">
    <property type="entry name" value="SH2 domain"/>
    <property type="match status" value="1"/>
</dbReference>
<dbReference type="SUPFAM" id="SSF55550">
    <property type="entry name" value="SH2 domain"/>
    <property type="match status" value="1"/>
</dbReference>
<dbReference type="EMBL" id="FN653015">
    <property type="protein sequence ID" value="CBY20161.1"/>
    <property type="molecule type" value="Genomic_DNA"/>
</dbReference>
<protein>
    <recommendedName>
        <fullName evidence="3">SH2 domain-containing protein</fullName>
    </recommendedName>
</protein>
<proteinExistence type="predicted"/>
<gene>
    <name evidence="1" type="ORF">GSOID_T00000146001</name>
</gene>
<dbReference type="InterPro" id="IPR036860">
    <property type="entry name" value="SH2_dom_sf"/>
</dbReference>
<accession>E4WQS8</accession>
<name>E4WQS8_OIKDI</name>
<evidence type="ECO:0000313" key="1">
    <source>
        <dbReference type="EMBL" id="CBY20161.1"/>
    </source>
</evidence>
<reference evidence="1 2" key="1">
    <citation type="journal article" date="2010" name="Science">
        <title>Plasticity of animal genome architecture unmasked by rapid evolution of a pelagic tunicate.</title>
        <authorList>
            <person name="Denoeud F."/>
            <person name="Henriet S."/>
            <person name="Mungpakdee S."/>
            <person name="Aury J.M."/>
            <person name="Da Silva C."/>
            <person name="Brinkmann H."/>
            <person name="Mikhaleva J."/>
            <person name="Olsen L.C."/>
            <person name="Jubin C."/>
            <person name="Canestro C."/>
            <person name="Bouquet J.M."/>
            <person name="Danks G."/>
            <person name="Poulain J."/>
            <person name="Campsteijn C."/>
            <person name="Adamski M."/>
            <person name="Cross I."/>
            <person name="Yadetie F."/>
            <person name="Muffato M."/>
            <person name="Louis A."/>
            <person name="Butcher S."/>
            <person name="Tsagkogeorga G."/>
            <person name="Konrad A."/>
            <person name="Singh S."/>
            <person name="Jensen M.F."/>
            <person name="Cong E.H."/>
            <person name="Eikeseth-Otteraa H."/>
            <person name="Noel B."/>
            <person name="Anthouard V."/>
            <person name="Porcel B.M."/>
            <person name="Kachouri-Lafond R."/>
            <person name="Nishino A."/>
            <person name="Ugolini M."/>
            <person name="Chourrout P."/>
            <person name="Nishida H."/>
            <person name="Aasland R."/>
            <person name="Huzurbazar S."/>
            <person name="Westhof E."/>
            <person name="Delsuc F."/>
            <person name="Lehrach H."/>
            <person name="Reinhardt R."/>
            <person name="Weissenbach J."/>
            <person name="Roy S.W."/>
            <person name="Artiguenave F."/>
            <person name="Postlethwait J.H."/>
            <person name="Manak J.R."/>
            <person name="Thompson E.M."/>
            <person name="Jaillon O."/>
            <person name="Du Pasquier L."/>
            <person name="Boudinot P."/>
            <person name="Liberles D.A."/>
            <person name="Volff J.N."/>
            <person name="Philippe H."/>
            <person name="Lenhard B."/>
            <person name="Roest Crollius H."/>
            <person name="Wincker P."/>
            <person name="Chourrout D."/>
        </authorList>
    </citation>
    <scope>NUCLEOTIDE SEQUENCE [LARGE SCALE GENOMIC DNA]</scope>
</reference>
<dbReference type="AlphaFoldDB" id="E4WQS8"/>
<dbReference type="Proteomes" id="UP000001307">
    <property type="component" value="Unassembled WGS sequence"/>
</dbReference>
<keyword evidence="2" id="KW-1185">Reference proteome</keyword>
<organism evidence="1 2">
    <name type="scientific">Oikopleura dioica</name>
    <name type="common">Tunicate</name>
    <dbReference type="NCBI Taxonomy" id="34765"/>
    <lineage>
        <taxon>Eukaryota</taxon>
        <taxon>Metazoa</taxon>
        <taxon>Chordata</taxon>
        <taxon>Tunicata</taxon>
        <taxon>Appendicularia</taxon>
        <taxon>Copelata</taxon>
        <taxon>Oikopleuridae</taxon>
        <taxon>Oikopleura</taxon>
    </lineage>
</organism>
<dbReference type="InParanoid" id="E4WQS8"/>
<dbReference type="OrthoDB" id="10542127at2759"/>
<sequence length="368" mass="43581">MEVNSSNESEVTLDKVRNGCFWGNISSVFEGYILKFVNDRHYAWIKSFSYTRRINIRPKSNGNAFMLCMRRSSKEDIIYKTIFHECRRFLCSPMCEEGKFSITDLKKSHDTLAGLLEEARKHYGFEAYLTLDKVGFALKNDLRKAAMDADKYGLCRKLLEEPAPPGFYILRRKKRKKKVNYAGLNNMYESFMQKQFKWKREERLYSRLLGMVNLLAIIIKGQYLKNQSTEVAHSWMWHVNRQEAEAILRSEPTRKPGYFCVRQRADMDFENKPFAITYIKAIQEERVIFDHIIIFWSYEDGFYIENGKSKGTLTDLVYSLSKRVMFRIDPDEDIEDVMSERFSRATFRQEARFLKPFKRSQICHQLPS</sequence>
<dbReference type="CDD" id="cd00173">
    <property type="entry name" value="SH2"/>
    <property type="match status" value="1"/>
</dbReference>
<evidence type="ECO:0008006" key="3">
    <source>
        <dbReference type="Google" id="ProtNLM"/>
    </source>
</evidence>
<evidence type="ECO:0000313" key="2">
    <source>
        <dbReference type="Proteomes" id="UP000001307"/>
    </source>
</evidence>